<accession>W7Y462</accession>
<proteinExistence type="predicted"/>
<keyword evidence="2" id="KW-1185">Reference proteome</keyword>
<dbReference type="Proteomes" id="UP000019402">
    <property type="component" value="Unassembled WGS sequence"/>
</dbReference>
<dbReference type="EMBL" id="BAMD01000104">
    <property type="protein sequence ID" value="GAF05655.1"/>
    <property type="molecule type" value="Genomic_DNA"/>
</dbReference>
<evidence type="ECO:0000313" key="1">
    <source>
        <dbReference type="EMBL" id="GAF05655.1"/>
    </source>
</evidence>
<organism evidence="1 2">
    <name type="scientific">Saccharicrinis fermentans DSM 9555 = JCM 21142</name>
    <dbReference type="NCBI Taxonomy" id="869213"/>
    <lineage>
        <taxon>Bacteria</taxon>
        <taxon>Pseudomonadati</taxon>
        <taxon>Bacteroidota</taxon>
        <taxon>Bacteroidia</taxon>
        <taxon>Marinilabiliales</taxon>
        <taxon>Marinilabiliaceae</taxon>
        <taxon>Saccharicrinis</taxon>
    </lineage>
</organism>
<dbReference type="AlphaFoldDB" id="W7Y462"/>
<reference evidence="1 2" key="1">
    <citation type="journal article" date="2014" name="Genome Announc.">
        <title>Draft Genome Sequence of Cytophaga fermentans JCM 21142T, a Facultative Anaerobe Isolated from Marine Mud.</title>
        <authorList>
            <person name="Starns D."/>
            <person name="Oshima K."/>
            <person name="Suda W."/>
            <person name="Iino T."/>
            <person name="Yuki M."/>
            <person name="Inoue J."/>
            <person name="Kitamura K."/>
            <person name="Iida T."/>
            <person name="Darby A."/>
            <person name="Hattori M."/>
            <person name="Ohkuma M."/>
        </authorList>
    </citation>
    <scope>NUCLEOTIDE SEQUENCE [LARGE SCALE GENOMIC DNA]</scope>
    <source>
        <strain evidence="1 2">JCM 21142</strain>
    </source>
</reference>
<comment type="caution">
    <text evidence="1">The sequence shown here is derived from an EMBL/GenBank/DDBJ whole genome shotgun (WGS) entry which is preliminary data.</text>
</comment>
<dbReference type="eggNOG" id="COG2205">
    <property type="taxonomic scope" value="Bacteria"/>
</dbReference>
<protein>
    <recommendedName>
        <fullName evidence="3">YfiR family protein</fullName>
    </recommendedName>
</protein>
<dbReference type="Pfam" id="PF13689">
    <property type="entry name" value="DUF4154"/>
    <property type="match status" value="1"/>
</dbReference>
<gene>
    <name evidence="1" type="ORF">JCM21142_104400</name>
</gene>
<evidence type="ECO:0000313" key="2">
    <source>
        <dbReference type="Proteomes" id="UP000019402"/>
    </source>
</evidence>
<sequence length="155" mass="17217">MSLTIHGQQSMFKALFMFNFAKYIVWPDQAKQNEFIIGVSGNDAIISELNKLAAIRKINGKPIVIKKVKSPSEAPNANMYYIPASNSGKLSEVTTYFAGKPTLIITNKDNLCKKGACINYVNRNGKLKYEVNQANIKSHQLNVDPKLIALGIEIK</sequence>
<dbReference type="STRING" id="869213.GCA_000517085_02036"/>
<dbReference type="InterPro" id="IPR025293">
    <property type="entry name" value="YfiR/HmsC-like"/>
</dbReference>
<name>W7Y462_9BACT</name>
<evidence type="ECO:0008006" key="3">
    <source>
        <dbReference type="Google" id="ProtNLM"/>
    </source>
</evidence>